<feature type="repeat" description="PPR" evidence="2">
    <location>
        <begin position="534"/>
        <end position="568"/>
    </location>
</feature>
<dbReference type="Pfam" id="PF01535">
    <property type="entry name" value="PPR"/>
    <property type="match status" value="3"/>
</dbReference>
<feature type="repeat" description="PPR" evidence="2">
    <location>
        <begin position="322"/>
        <end position="356"/>
    </location>
</feature>
<protein>
    <recommendedName>
        <fullName evidence="5">Pentatricopeptide repeat-containing protein</fullName>
    </recommendedName>
</protein>
<dbReference type="PANTHER" id="PTHR47942">
    <property type="entry name" value="TETRATRICOPEPTIDE REPEAT (TPR)-LIKE SUPERFAMILY PROTEIN-RELATED"/>
    <property type="match status" value="1"/>
</dbReference>
<sequence>MLKAGVSAPQQALLKLVDEFIINHKFDAALRVFSVLISNGYKPSVSLINRVLGGLVEGKKGIKSVLFVYKEMVKAGICPNTETLNWLMQALVDDDRVEAAVDQYKRMGKKGCLADSRTYEIVVCGLIGKNMLNQVFIVLNDVFENRCELESKFFTRVLPLLFEMKEYDMGLRLFEKMKSLNIVPDLSVYEVLIEYYCKNVCVDDAMDLFNEMISRDLKPSDRVFVDLVNGFCMLNKLREAKQLLEDHQVTEVGSYNVLLRGYCDCQGVGYADVVWLFQEMVEKNITNALSWNILIGYVSENQRNDVVNKAFTRMIVSGYPPDCTTYSALITGKCKSNEVHDALDLFHHVREGQWVMDSSCYDMLIENLCQMNKIQDAFDVFHHSLLNKCVVRASSFSMLIKGLCLNGKISKVVNLLTRASYHGLSCSNEDYNIIMKSMSTLSKSNNLLTIVGRMVVEGCPLSSETYNQIIKSMSDNERSRECGLYLNRMVKEGLLPDTEILSGSLSFLAQKRQLHTVLPAIHKLLSVSDCRVMNHAICNILINGLWKEGYKQEARLVLDVILENGWVPDSTTHRLLISSGYSEADEKGDTQDEIANILSEGFGEP</sequence>
<evidence type="ECO:0000256" key="2">
    <source>
        <dbReference type="PROSITE-ProRule" id="PRU00708"/>
    </source>
</evidence>
<dbReference type="InterPro" id="IPR002885">
    <property type="entry name" value="PPR_rpt"/>
</dbReference>
<accession>A0AAD5G6V7</accession>
<name>A0AAD5G6V7_AMBAR</name>
<keyword evidence="4" id="KW-1185">Reference proteome</keyword>
<feature type="repeat" description="PPR" evidence="2">
    <location>
        <begin position="80"/>
        <end position="114"/>
    </location>
</feature>
<dbReference type="Proteomes" id="UP001206925">
    <property type="component" value="Unassembled WGS sequence"/>
</dbReference>
<organism evidence="3 4">
    <name type="scientific">Ambrosia artemisiifolia</name>
    <name type="common">Common ragweed</name>
    <dbReference type="NCBI Taxonomy" id="4212"/>
    <lineage>
        <taxon>Eukaryota</taxon>
        <taxon>Viridiplantae</taxon>
        <taxon>Streptophyta</taxon>
        <taxon>Embryophyta</taxon>
        <taxon>Tracheophyta</taxon>
        <taxon>Spermatophyta</taxon>
        <taxon>Magnoliopsida</taxon>
        <taxon>eudicotyledons</taxon>
        <taxon>Gunneridae</taxon>
        <taxon>Pentapetalae</taxon>
        <taxon>asterids</taxon>
        <taxon>campanulids</taxon>
        <taxon>Asterales</taxon>
        <taxon>Asteraceae</taxon>
        <taxon>Asteroideae</taxon>
        <taxon>Heliantheae alliance</taxon>
        <taxon>Heliantheae</taxon>
        <taxon>Ambrosia</taxon>
    </lineage>
</organism>
<dbReference type="Pfam" id="PF13041">
    <property type="entry name" value="PPR_2"/>
    <property type="match status" value="3"/>
</dbReference>
<feature type="repeat" description="PPR" evidence="2">
    <location>
        <begin position="251"/>
        <end position="287"/>
    </location>
</feature>
<dbReference type="EMBL" id="JAMZMK010010515">
    <property type="protein sequence ID" value="KAI7731200.1"/>
    <property type="molecule type" value="Genomic_DNA"/>
</dbReference>
<evidence type="ECO:0000256" key="1">
    <source>
        <dbReference type="ARBA" id="ARBA00022737"/>
    </source>
</evidence>
<reference evidence="3" key="1">
    <citation type="submission" date="2022-06" db="EMBL/GenBank/DDBJ databases">
        <title>Uncovering the hologenomic basis of an extraordinary plant invasion.</title>
        <authorList>
            <person name="Bieker V.C."/>
            <person name="Martin M.D."/>
            <person name="Gilbert T."/>
            <person name="Hodgins K."/>
            <person name="Battlay P."/>
            <person name="Petersen B."/>
            <person name="Wilson J."/>
        </authorList>
    </citation>
    <scope>NUCLEOTIDE SEQUENCE</scope>
    <source>
        <strain evidence="3">AA19_3_7</strain>
        <tissue evidence="3">Leaf</tissue>
    </source>
</reference>
<dbReference type="Gene3D" id="1.25.40.10">
    <property type="entry name" value="Tetratricopeptide repeat domain"/>
    <property type="match status" value="4"/>
</dbReference>
<dbReference type="PROSITE" id="PS51375">
    <property type="entry name" value="PPR"/>
    <property type="match status" value="6"/>
</dbReference>
<keyword evidence="1" id="KW-0677">Repeat</keyword>
<dbReference type="InterPro" id="IPR051222">
    <property type="entry name" value="PPR/CCM1_RNA-binding"/>
</dbReference>
<proteinExistence type="predicted"/>
<dbReference type="AlphaFoldDB" id="A0AAD5G6V7"/>
<feature type="repeat" description="PPR" evidence="2">
    <location>
        <begin position="185"/>
        <end position="219"/>
    </location>
</feature>
<dbReference type="InterPro" id="IPR011990">
    <property type="entry name" value="TPR-like_helical_dom_sf"/>
</dbReference>
<comment type="caution">
    <text evidence="3">The sequence shown here is derived from an EMBL/GenBank/DDBJ whole genome shotgun (WGS) entry which is preliminary data.</text>
</comment>
<evidence type="ECO:0000313" key="4">
    <source>
        <dbReference type="Proteomes" id="UP001206925"/>
    </source>
</evidence>
<dbReference type="NCBIfam" id="TIGR00756">
    <property type="entry name" value="PPR"/>
    <property type="match status" value="1"/>
</dbReference>
<evidence type="ECO:0000313" key="3">
    <source>
        <dbReference type="EMBL" id="KAI7731200.1"/>
    </source>
</evidence>
<gene>
    <name evidence="3" type="ORF">M8C21_011631</name>
</gene>
<feature type="repeat" description="PPR" evidence="2">
    <location>
        <begin position="462"/>
        <end position="496"/>
    </location>
</feature>
<evidence type="ECO:0008006" key="5">
    <source>
        <dbReference type="Google" id="ProtNLM"/>
    </source>
</evidence>
<dbReference type="PANTHER" id="PTHR47942:SF16">
    <property type="entry name" value="PENTATRICOPEPTIDE REPEAT DOMAIN CONTAINING PROTEIN-RELATED"/>
    <property type="match status" value="1"/>
</dbReference>